<dbReference type="InterPro" id="IPR036396">
    <property type="entry name" value="Cyt_P450_sf"/>
</dbReference>
<keyword evidence="2" id="KW-0408">Iron</keyword>
<keyword evidence="2" id="KW-0503">Monooxygenase</keyword>
<reference evidence="3 4" key="1">
    <citation type="submission" date="2020-05" db="EMBL/GenBank/DDBJ databases">
        <authorList>
            <person name="Mo P."/>
        </authorList>
    </citation>
    <scope>NUCLEOTIDE SEQUENCE [LARGE SCALE GENOMIC DNA]</scope>
    <source>
        <strain evidence="3 4">Gen01</strain>
    </source>
</reference>
<dbReference type="AlphaFoldDB" id="A0A6M6JJ34"/>
<dbReference type="EMBL" id="CP053564">
    <property type="protein sequence ID" value="QJY47466.1"/>
    <property type="molecule type" value="Genomic_DNA"/>
</dbReference>
<protein>
    <submittedName>
        <fullName evidence="3">Cytochrome P450</fullName>
    </submittedName>
</protein>
<keyword evidence="2" id="KW-0349">Heme</keyword>
<dbReference type="KEGG" id="pbro:HOP40_17970"/>
<evidence type="ECO:0000256" key="1">
    <source>
        <dbReference type="ARBA" id="ARBA00010617"/>
    </source>
</evidence>
<accession>A0A6M6JJ34</accession>
<sequence length="401" mass="43202">MPTTALPDLHDPAFLVGDRHEAYRLLRDTAPAIPLGDGGAPWVVSRYVDVQAVLRDTTSRMHPAGVDAPAWMGSGPAARRLRANMVQTDRPVHTRLRGVVGPLFTARPAERMRAAAAAEVEVELDAVAARGGVFDAVTDLAARVPKGVLRLLVGMPDEDWADLLRVQTDFLMIFSPFPLPDEQRARLDEVAQFYLDYFDGLLGRTAEPTELVRRLLDAEEAGDLSRDEVLSLMHTVLDAGFETTRTSISNAIELFTAEPGLFDRVRADTALVPGVVEETLRLRAPVQTIPRILTADHTASDGTVVPSGATVLCAAGAANLDESVFPDPAVADPARPNAGRHTSFGGGLHHCLGAPLARVQLQEAVLGLVRRFSAIEAAGESARYPSLMFPSLRTLPVRVRA</sequence>
<evidence type="ECO:0000313" key="4">
    <source>
        <dbReference type="Proteomes" id="UP000505377"/>
    </source>
</evidence>
<dbReference type="SUPFAM" id="SSF48264">
    <property type="entry name" value="Cytochrome P450"/>
    <property type="match status" value="1"/>
</dbReference>
<dbReference type="PANTHER" id="PTHR46696">
    <property type="entry name" value="P450, PUTATIVE (EUROFUNG)-RELATED"/>
    <property type="match status" value="1"/>
</dbReference>
<evidence type="ECO:0000256" key="2">
    <source>
        <dbReference type="RuleBase" id="RU000461"/>
    </source>
</evidence>
<comment type="similarity">
    <text evidence="1 2">Belongs to the cytochrome P450 family.</text>
</comment>
<keyword evidence="2" id="KW-0560">Oxidoreductase</keyword>
<dbReference type="PANTHER" id="PTHR46696:SF1">
    <property type="entry name" value="CYTOCHROME P450 YJIB-RELATED"/>
    <property type="match status" value="1"/>
</dbReference>
<dbReference type="Gene3D" id="1.10.630.10">
    <property type="entry name" value="Cytochrome P450"/>
    <property type="match status" value="1"/>
</dbReference>
<organism evidence="3 4">
    <name type="scientific">Pseudonocardia broussonetiae</name>
    <dbReference type="NCBI Taxonomy" id="2736640"/>
    <lineage>
        <taxon>Bacteria</taxon>
        <taxon>Bacillati</taxon>
        <taxon>Actinomycetota</taxon>
        <taxon>Actinomycetes</taxon>
        <taxon>Pseudonocardiales</taxon>
        <taxon>Pseudonocardiaceae</taxon>
        <taxon>Pseudonocardia</taxon>
    </lineage>
</organism>
<dbReference type="RefSeq" id="WP_172160096.1">
    <property type="nucleotide sequence ID" value="NZ_CP053564.1"/>
</dbReference>
<dbReference type="PRINTS" id="PR00385">
    <property type="entry name" value="P450"/>
</dbReference>
<dbReference type="Proteomes" id="UP000505377">
    <property type="component" value="Chromosome"/>
</dbReference>
<dbReference type="GO" id="GO:0016705">
    <property type="term" value="F:oxidoreductase activity, acting on paired donors, with incorporation or reduction of molecular oxygen"/>
    <property type="evidence" value="ECO:0007669"/>
    <property type="project" value="InterPro"/>
</dbReference>
<dbReference type="InterPro" id="IPR001128">
    <property type="entry name" value="Cyt_P450"/>
</dbReference>
<dbReference type="GO" id="GO:0004497">
    <property type="term" value="F:monooxygenase activity"/>
    <property type="evidence" value="ECO:0007669"/>
    <property type="project" value="UniProtKB-KW"/>
</dbReference>
<dbReference type="PROSITE" id="PS00086">
    <property type="entry name" value="CYTOCHROME_P450"/>
    <property type="match status" value="1"/>
</dbReference>
<keyword evidence="2" id="KW-0479">Metal-binding</keyword>
<evidence type="ECO:0000313" key="3">
    <source>
        <dbReference type="EMBL" id="QJY47466.1"/>
    </source>
</evidence>
<gene>
    <name evidence="3" type="ORF">HOP40_17970</name>
</gene>
<name>A0A6M6JJ34_9PSEU</name>
<dbReference type="GO" id="GO:0005506">
    <property type="term" value="F:iron ion binding"/>
    <property type="evidence" value="ECO:0007669"/>
    <property type="project" value="InterPro"/>
</dbReference>
<dbReference type="GO" id="GO:0020037">
    <property type="term" value="F:heme binding"/>
    <property type="evidence" value="ECO:0007669"/>
    <property type="project" value="InterPro"/>
</dbReference>
<dbReference type="Pfam" id="PF00067">
    <property type="entry name" value="p450"/>
    <property type="match status" value="1"/>
</dbReference>
<keyword evidence="4" id="KW-1185">Reference proteome</keyword>
<proteinExistence type="inferred from homology"/>
<dbReference type="InterPro" id="IPR017972">
    <property type="entry name" value="Cyt_P450_CS"/>
</dbReference>